<dbReference type="Pfam" id="PF00005">
    <property type="entry name" value="ABC_tran"/>
    <property type="match status" value="1"/>
</dbReference>
<evidence type="ECO:0000313" key="11">
    <source>
        <dbReference type="EMBL" id="QQA01273.1"/>
    </source>
</evidence>
<evidence type="ECO:0000259" key="9">
    <source>
        <dbReference type="PROSITE" id="PS50893"/>
    </source>
</evidence>
<proteinExistence type="predicted"/>
<dbReference type="FunFam" id="3.40.50.300:FF:000287">
    <property type="entry name" value="Multidrug ABC transporter ATP-binding protein"/>
    <property type="match status" value="1"/>
</dbReference>
<evidence type="ECO:0000313" key="12">
    <source>
        <dbReference type="Proteomes" id="UP000595224"/>
    </source>
</evidence>
<keyword evidence="6 8" id="KW-1133">Transmembrane helix</keyword>
<dbReference type="Pfam" id="PF00664">
    <property type="entry name" value="ABC_membrane"/>
    <property type="match status" value="1"/>
</dbReference>
<dbReference type="PANTHER" id="PTHR43394:SF1">
    <property type="entry name" value="ATP-BINDING CASSETTE SUB-FAMILY B MEMBER 10, MITOCHONDRIAL"/>
    <property type="match status" value="1"/>
</dbReference>
<evidence type="ECO:0000256" key="2">
    <source>
        <dbReference type="ARBA" id="ARBA00022448"/>
    </source>
</evidence>
<evidence type="ECO:0000259" key="10">
    <source>
        <dbReference type="PROSITE" id="PS50929"/>
    </source>
</evidence>
<dbReference type="InterPro" id="IPR011527">
    <property type="entry name" value="ABC1_TM_dom"/>
</dbReference>
<protein>
    <submittedName>
        <fullName evidence="11">ABC transporter ATP-binding protein</fullName>
    </submittedName>
</protein>
<dbReference type="InterPro" id="IPR003593">
    <property type="entry name" value="AAA+_ATPase"/>
</dbReference>
<evidence type="ECO:0000256" key="3">
    <source>
        <dbReference type="ARBA" id="ARBA00022692"/>
    </source>
</evidence>
<feature type="transmembrane region" description="Helical" evidence="8">
    <location>
        <begin position="65"/>
        <end position="87"/>
    </location>
</feature>
<dbReference type="Gene3D" id="3.40.50.300">
    <property type="entry name" value="P-loop containing nucleotide triphosphate hydrolases"/>
    <property type="match status" value="1"/>
</dbReference>
<keyword evidence="4" id="KW-0547">Nucleotide-binding</keyword>
<keyword evidence="2" id="KW-0813">Transport</keyword>
<dbReference type="CDD" id="cd18549">
    <property type="entry name" value="ABC_6TM_YwjA_like"/>
    <property type="match status" value="1"/>
</dbReference>
<dbReference type="InterPro" id="IPR039421">
    <property type="entry name" value="Type_1_exporter"/>
</dbReference>
<dbReference type="SUPFAM" id="SSF90123">
    <property type="entry name" value="ABC transporter transmembrane region"/>
    <property type="match status" value="1"/>
</dbReference>
<accession>A0A7T3V592</accession>
<evidence type="ECO:0000256" key="7">
    <source>
        <dbReference type="ARBA" id="ARBA00023136"/>
    </source>
</evidence>
<dbReference type="InterPro" id="IPR027417">
    <property type="entry name" value="P-loop_NTPase"/>
</dbReference>
<dbReference type="Proteomes" id="UP000595224">
    <property type="component" value="Chromosome"/>
</dbReference>
<evidence type="ECO:0000256" key="8">
    <source>
        <dbReference type="SAM" id="Phobius"/>
    </source>
</evidence>
<keyword evidence="3 8" id="KW-0812">Transmembrane</keyword>
<dbReference type="SUPFAM" id="SSF52540">
    <property type="entry name" value="P-loop containing nucleoside triphosphate hydrolases"/>
    <property type="match status" value="1"/>
</dbReference>
<dbReference type="AlphaFoldDB" id="A0A7T3V592"/>
<feature type="domain" description="ABC transmembrane type-1" evidence="10">
    <location>
        <begin position="30"/>
        <end position="312"/>
    </location>
</feature>
<dbReference type="InterPro" id="IPR003439">
    <property type="entry name" value="ABC_transporter-like_ATP-bd"/>
</dbReference>
<dbReference type="RefSeq" id="WP_198442853.1">
    <property type="nucleotide sequence ID" value="NZ_CBCSHE010000013.1"/>
</dbReference>
<gene>
    <name evidence="11" type="ORF">IWA51_01215</name>
</gene>
<dbReference type="GO" id="GO:0015421">
    <property type="term" value="F:ABC-type oligopeptide transporter activity"/>
    <property type="evidence" value="ECO:0007669"/>
    <property type="project" value="TreeGrafter"/>
</dbReference>
<dbReference type="PROSITE" id="PS00211">
    <property type="entry name" value="ABC_TRANSPORTER_1"/>
    <property type="match status" value="1"/>
</dbReference>
<dbReference type="GO" id="GO:0005886">
    <property type="term" value="C:plasma membrane"/>
    <property type="evidence" value="ECO:0007669"/>
    <property type="project" value="UniProtKB-SubCell"/>
</dbReference>
<dbReference type="GO" id="GO:0016887">
    <property type="term" value="F:ATP hydrolysis activity"/>
    <property type="evidence" value="ECO:0007669"/>
    <property type="project" value="InterPro"/>
</dbReference>
<dbReference type="PANTHER" id="PTHR43394">
    <property type="entry name" value="ATP-DEPENDENT PERMEASE MDL1, MITOCHONDRIAL"/>
    <property type="match status" value="1"/>
</dbReference>
<feature type="transmembrane region" description="Helical" evidence="8">
    <location>
        <begin position="259"/>
        <end position="277"/>
    </location>
</feature>
<keyword evidence="5 11" id="KW-0067">ATP-binding</keyword>
<evidence type="ECO:0000256" key="1">
    <source>
        <dbReference type="ARBA" id="ARBA00004651"/>
    </source>
</evidence>
<evidence type="ECO:0000256" key="4">
    <source>
        <dbReference type="ARBA" id="ARBA00022741"/>
    </source>
</evidence>
<evidence type="ECO:0000256" key="6">
    <source>
        <dbReference type="ARBA" id="ARBA00022989"/>
    </source>
</evidence>
<dbReference type="KEGG" id="tper:IWA51_01215"/>
<dbReference type="PROSITE" id="PS50893">
    <property type="entry name" value="ABC_TRANSPORTER_2"/>
    <property type="match status" value="1"/>
</dbReference>
<organism evidence="11 12">
    <name type="scientific">Treponema peruense</name>
    <dbReference type="NCBI Taxonomy" id="2787628"/>
    <lineage>
        <taxon>Bacteria</taxon>
        <taxon>Pseudomonadati</taxon>
        <taxon>Spirochaetota</taxon>
        <taxon>Spirochaetia</taxon>
        <taxon>Spirochaetales</taxon>
        <taxon>Treponemataceae</taxon>
        <taxon>Treponema</taxon>
    </lineage>
</organism>
<keyword evidence="12" id="KW-1185">Reference proteome</keyword>
<name>A0A7T3V592_9SPIR</name>
<dbReference type="GO" id="GO:0005524">
    <property type="term" value="F:ATP binding"/>
    <property type="evidence" value="ECO:0007669"/>
    <property type="project" value="UniProtKB-KW"/>
</dbReference>
<sequence length="581" mass="65516">MTTKKDSSFYNSNPLKIFFSYYRPHLKYFVLDMICATLIALIDISFPVVTKYAIDSIIPNQNFKFFAVFCLAIFATFLLRKLFTWFVNYWGHYFGVLVETDMRRDVFSHLEEQSFSFYDKNRTGKLMSRATTDLFEITELAHHGPEDFLISILTLIGSFVLLLKIRVELAVIVFIFVPLTILVTILSRKKLSESSKNVKETTSEINANLESSISGIRVTKVFTNEEYEKKRFENENKNFLNAKKIFYKNMSNFHSNVEFFMNLLSLLVLVLGGFFIMNGKMLISDLVAANLFIQAFSSPIRRLTFFVEQFTTGMAGFKRFLEIMKVDTSIKESQGAKEISFSRGNIKFENVSFSYTDGIEVLKNINLDIHSGQKFALVGLSGGGKSTICNLLPRFYDITEGKILLDGIDTKLITLKSLRKQIGVVQQDVFLFAGTIKENISYGKIGATDEEIIAAAKKAEIHEDILKMPNGYDTIVGERGIKLSGGQKQRVSIARCFLKNPPILILDEATSALDTATEIKIQHSFDALSKGRTTLIIAHRLSTIQNADCIAVVGEKEILETGTHAELLAKNGAYAKLYAPL</sequence>
<feature type="transmembrane region" description="Helical" evidence="8">
    <location>
        <begin position="170"/>
        <end position="187"/>
    </location>
</feature>
<comment type="subcellular location">
    <subcellularLocation>
        <location evidence="1">Cell membrane</location>
        <topology evidence="1">Multi-pass membrane protein</topology>
    </subcellularLocation>
</comment>
<evidence type="ECO:0000256" key="5">
    <source>
        <dbReference type="ARBA" id="ARBA00022840"/>
    </source>
</evidence>
<feature type="transmembrane region" description="Helical" evidence="8">
    <location>
        <begin position="28"/>
        <end position="53"/>
    </location>
</feature>
<dbReference type="InterPro" id="IPR036640">
    <property type="entry name" value="ABC1_TM_sf"/>
</dbReference>
<dbReference type="InterPro" id="IPR017871">
    <property type="entry name" value="ABC_transporter-like_CS"/>
</dbReference>
<dbReference type="EMBL" id="CP064936">
    <property type="protein sequence ID" value="QQA01273.1"/>
    <property type="molecule type" value="Genomic_DNA"/>
</dbReference>
<dbReference type="Gene3D" id="1.20.1560.10">
    <property type="entry name" value="ABC transporter type 1, transmembrane domain"/>
    <property type="match status" value="1"/>
</dbReference>
<dbReference type="SMART" id="SM00382">
    <property type="entry name" value="AAA"/>
    <property type="match status" value="1"/>
</dbReference>
<keyword evidence="7 8" id="KW-0472">Membrane</keyword>
<dbReference type="PROSITE" id="PS50929">
    <property type="entry name" value="ABC_TM1F"/>
    <property type="match status" value="1"/>
</dbReference>
<reference evidence="11 12" key="1">
    <citation type="submission" date="2020-11" db="EMBL/GenBank/DDBJ databases">
        <title>Treponema Peruensis nv. sp., first commensal Treponema isolated from human feces.</title>
        <authorList>
            <person name="Belkhou C."/>
            <person name="Raes J."/>
        </authorList>
    </citation>
    <scope>NUCLEOTIDE SEQUENCE [LARGE SCALE GENOMIC DNA]</scope>
    <source>
        <strain evidence="11 12">RCC2812</strain>
    </source>
</reference>
<feature type="domain" description="ABC transporter" evidence="9">
    <location>
        <begin position="346"/>
        <end position="580"/>
    </location>
</feature>